<dbReference type="PATRIC" id="fig|707241.3.peg.4726"/>
<organism evidence="1 2">
    <name type="scientific">Sinorhizobium meliloti (strain SM11)</name>
    <dbReference type="NCBI Taxonomy" id="707241"/>
    <lineage>
        <taxon>Bacteria</taxon>
        <taxon>Pseudomonadati</taxon>
        <taxon>Pseudomonadota</taxon>
        <taxon>Alphaproteobacteria</taxon>
        <taxon>Hyphomicrobiales</taxon>
        <taxon>Rhizobiaceae</taxon>
        <taxon>Sinorhizobium/Ensifer group</taxon>
        <taxon>Sinorhizobium</taxon>
    </lineage>
</organism>
<geneLocation type="plasmid" evidence="1 2">
    <name>pSmeSM11c</name>
</geneLocation>
<reference evidence="1 2" key="1">
    <citation type="journal article" date="2011" name="J. Biotechnol.">
        <title>The complete genome sequence of the dominant Sinorhizobium meliloti field isolate SM11 extends the S. meliloti pan-genome.</title>
        <authorList>
            <person name="Schneiker-Bekel S."/>
            <person name="Wibberg D."/>
            <person name="Bekel T."/>
            <person name="Blom J."/>
            <person name="Linke B."/>
            <person name="Neuweger H."/>
            <person name="Stiens M."/>
            <person name="Vorholter F.J."/>
            <person name="Weidner S."/>
            <person name="Goesmann A."/>
            <person name="Puhler A."/>
            <person name="Schluter A."/>
        </authorList>
    </citation>
    <scope>NUCLEOTIDE SEQUENCE [LARGE SCALE GENOMIC DNA]</scope>
    <source>
        <strain evidence="1 2">SM11</strain>
        <plasmid evidence="2">pSmeSM11c</plasmid>
    </source>
</reference>
<evidence type="ECO:0000313" key="1">
    <source>
        <dbReference type="EMBL" id="AEH81839.1"/>
    </source>
</evidence>
<dbReference type="KEGG" id="smx:SM11_pC0766"/>
<sequence length="54" mass="6132">MMRDEADMRTTLSIEDDVRIAARAMATQQQQRIGEVISELARAFTEPAARPRRA</sequence>
<gene>
    <name evidence="1" type="ordered locus">SM11_pC0766</name>
</gene>
<proteinExistence type="predicted"/>
<dbReference type="HOGENOM" id="CLU_3173237_0_0_5"/>
<protein>
    <submittedName>
        <fullName evidence="1">Uncharacterized protein</fullName>
    </submittedName>
</protein>
<name>F7XE64_SINMM</name>
<dbReference type="AlphaFoldDB" id="F7XE64"/>
<accession>F7XE64</accession>
<dbReference type="Proteomes" id="UP000009045">
    <property type="component" value="Plasmid pSmeSM11c"/>
</dbReference>
<dbReference type="EMBL" id="CP001831">
    <property type="protein sequence ID" value="AEH81839.1"/>
    <property type="molecule type" value="Genomic_DNA"/>
</dbReference>
<keyword evidence="1" id="KW-0614">Plasmid</keyword>
<evidence type="ECO:0000313" key="2">
    <source>
        <dbReference type="Proteomes" id="UP000009045"/>
    </source>
</evidence>